<proteinExistence type="predicted"/>
<dbReference type="InterPro" id="IPR010982">
    <property type="entry name" value="Lambda_DNA-bd_dom_sf"/>
</dbReference>
<dbReference type="GO" id="GO:0003700">
    <property type="term" value="F:DNA-binding transcription factor activity"/>
    <property type="evidence" value="ECO:0007669"/>
    <property type="project" value="TreeGrafter"/>
</dbReference>
<keyword evidence="2" id="KW-0805">Transcription regulation</keyword>
<dbReference type="InterPro" id="IPR000843">
    <property type="entry name" value="HTH_LacI"/>
</dbReference>
<dbReference type="Proteomes" id="UP001054925">
    <property type="component" value="Unassembled WGS sequence"/>
</dbReference>
<keyword evidence="3" id="KW-0238">DNA-binding</keyword>
<evidence type="ECO:0000256" key="2">
    <source>
        <dbReference type="ARBA" id="ARBA00023015"/>
    </source>
</evidence>
<dbReference type="PROSITE" id="PS50932">
    <property type="entry name" value="HTH_LACI_2"/>
    <property type="match status" value="1"/>
</dbReference>
<gene>
    <name evidence="6" type="ORF">CAT723_10970</name>
</gene>
<dbReference type="AlphaFoldDB" id="A0AAV5G7G9"/>
<comment type="caution">
    <text evidence="6">The sequence shown here is derived from an EMBL/GenBank/DDBJ whole genome shotgun (WGS) entry which is preliminary data.</text>
</comment>
<dbReference type="SUPFAM" id="SSF47413">
    <property type="entry name" value="lambda repressor-like DNA-binding domains"/>
    <property type="match status" value="1"/>
</dbReference>
<protein>
    <submittedName>
        <fullName evidence="6">LacI family transcriptional regulator</fullName>
    </submittedName>
</protein>
<dbReference type="Gene3D" id="3.40.50.2300">
    <property type="match status" value="2"/>
</dbReference>
<dbReference type="CDD" id="cd06285">
    <property type="entry name" value="PBP1_LacI-like"/>
    <property type="match status" value="1"/>
</dbReference>
<keyword evidence="1" id="KW-0678">Repressor</keyword>
<sequence length="341" mass="37255">MNAKPRRVTLRMIADEVGVDVSTVSRVINAPSHEASRWASPSVVERIRDVAISSGYKRNPHAASLRTNRSEFVGVIVPRLQDFVLATVFEGIEEAASKRGYYASVANSLDLPDLHRKRAESLIDRRVDGLIIGDAHFQETYLDELERRGVPFVLVNRHAGTKYLSATTDDVLGGELAAGHLLSLGRTQPCIVGGQLFASTFRDRSKGFRSVFREAGIDIPDSHIVDGPFDAAGGRTAMEDILDRGIRPDSIFAPNDFAAIAAMGVLRERGFDVPDDVAVVGYNDTPLAAELTMPLTTIRSPMHEMGIQGFELLWRRLEGQDPASVRLVPRLAARASTLGRG</sequence>
<evidence type="ECO:0000256" key="4">
    <source>
        <dbReference type="ARBA" id="ARBA00023163"/>
    </source>
</evidence>
<evidence type="ECO:0000313" key="7">
    <source>
        <dbReference type="Proteomes" id="UP001054925"/>
    </source>
</evidence>
<dbReference type="Gene3D" id="1.10.260.40">
    <property type="entry name" value="lambda repressor-like DNA-binding domains"/>
    <property type="match status" value="1"/>
</dbReference>
<dbReference type="InterPro" id="IPR046335">
    <property type="entry name" value="LacI/GalR-like_sensor"/>
</dbReference>
<dbReference type="CDD" id="cd01392">
    <property type="entry name" value="HTH_LacI"/>
    <property type="match status" value="1"/>
</dbReference>
<evidence type="ECO:0000259" key="5">
    <source>
        <dbReference type="PROSITE" id="PS50932"/>
    </source>
</evidence>
<dbReference type="InterPro" id="IPR028082">
    <property type="entry name" value="Peripla_BP_I"/>
</dbReference>
<dbReference type="PANTHER" id="PTHR30146">
    <property type="entry name" value="LACI-RELATED TRANSCRIPTIONAL REPRESSOR"/>
    <property type="match status" value="1"/>
</dbReference>
<evidence type="ECO:0000256" key="1">
    <source>
        <dbReference type="ARBA" id="ARBA00022491"/>
    </source>
</evidence>
<name>A0AAV5G7G9_CORAM</name>
<dbReference type="SUPFAM" id="SSF53822">
    <property type="entry name" value="Periplasmic binding protein-like I"/>
    <property type="match status" value="1"/>
</dbReference>
<dbReference type="SMART" id="SM00354">
    <property type="entry name" value="HTH_LACI"/>
    <property type="match status" value="1"/>
</dbReference>
<dbReference type="EMBL" id="BQKK01000002">
    <property type="protein sequence ID" value="GJN42618.1"/>
    <property type="molecule type" value="Genomic_DNA"/>
</dbReference>
<dbReference type="RefSeq" id="WP_003846409.1">
    <property type="nucleotide sequence ID" value="NZ_BQKK01000002.1"/>
</dbReference>
<evidence type="ECO:0000256" key="3">
    <source>
        <dbReference type="ARBA" id="ARBA00023125"/>
    </source>
</evidence>
<reference evidence="6" key="1">
    <citation type="submission" date="2021-12" db="EMBL/GenBank/DDBJ databases">
        <title>Draft genome sequence of Corynebacterium ammoniagenes strain T-723.</title>
        <authorList>
            <person name="Matsuzawa M."/>
            <person name="Hiratani M."/>
            <person name="Abe I."/>
            <person name="Tsuji Y."/>
            <person name="Nakamura J."/>
        </authorList>
    </citation>
    <scope>NUCLEOTIDE SEQUENCE</scope>
    <source>
        <strain evidence="6">T-723</strain>
    </source>
</reference>
<accession>A0AAV5G7G9</accession>
<organism evidence="6 7">
    <name type="scientific">Corynebacterium ammoniagenes</name>
    <name type="common">Brevibacterium ammoniagenes</name>
    <dbReference type="NCBI Taxonomy" id="1697"/>
    <lineage>
        <taxon>Bacteria</taxon>
        <taxon>Bacillati</taxon>
        <taxon>Actinomycetota</taxon>
        <taxon>Actinomycetes</taxon>
        <taxon>Mycobacteriales</taxon>
        <taxon>Corynebacteriaceae</taxon>
        <taxon>Corynebacterium</taxon>
    </lineage>
</organism>
<dbReference type="Pfam" id="PF13377">
    <property type="entry name" value="Peripla_BP_3"/>
    <property type="match status" value="1"/>
</dbReference>
<keyword evidence="4" id="KW-0804">Transcription</keyword>
<dbReference type="GO" id="GO:0000976">
    <property type="term" value="F:transcription cis-regulatory region binding"/>
    <property type="evidence" value="ECO:0007669"/>
    <property type="project" value="TreeGrafter"/>
</dbReference>
<evidence type="ECO:0000313" key="6">
    <source>
        <dbReference type="EMBL" id="GJN42618.1"/>
    </source>
</evidence>
<dbReference type="PANTHER" id="PTHR30146:SF148">
    <property type="entry name" value="HTH-TYPE TRANSCRIPTIONAL REPRESSOR PURR-RELATED"/>
    <property type="match status" value="1"/>
</dbReference>
<feature type="domain" description="HTH lacI-type" evidence="5">
    <location>
        <begin position="8"/>
        <end position="67"/>
    </location>
</feature>